<dbReference type="AlphaFoldDB" id="A0A0P1BN60"/>
<name>A0A0P1BN60_9BASI</name>
<organism evidence="1 2">
    <name type="scientific">Ceraceosorus bombacis</name>
    <dbReference type="NCBI Taxonomy" id="401625"/>
    <lineage>
        <taxon>Eukaryota</taxon>
        <taxon>Fungi</taxon>
        <taxon>Dikarya</taxon>
        <taxon>Basidiomycota</taxon>
        <taxon>Ustilaginomycotina</taxon>
        <taxon>Exobasidiomycetes</taxon>
        <taxon>Ceraceosorales</taxon>
        <taxon>Ceraceosoraceae</taxon>
        <taxon>Ceraceosorus</taxon>
    </lineage>
</organism>
<accession>A0A0P1BN60</accession>
<sequence>MPVAALQDVKSFSGRRDRLPGKSCVGIEAFKPSPFIEVDAWWTCMSGTDYGHIFAVPAFCLWDATSTMCSRMTDKTNGGCTAYSLQAIRIQFRYTLPDELHCCFWACIQLFTARNIWPS</sequence>
<keyword evidence="2" id="KW-1185">Reference proteome</keyword>
<dbReference type="EMBL" id="CCYA01000254">
    <property type="protein sequence ID" value="CEH17174.1"/>
    <property type="molecule type" value="Genomic_DNA"/>
</dbReference>
<evidence type="ECO:0000313" key="2">
    <source>
        <dbReference type="Proteomes" id="UP000054845"/>
    </source>
</evidence>
<protein>
    <submittedName>
        <fullName evidence="1">Uncharacterized protein</fullName>
    </submittedName>
</protein>
<reference evidence="1 2" key="1">
    <citation type="submission" date="2014-09" db="EMBL/GenBank/DDBJ databases">
        <authorList>
            <person name="Magalhaes I.L.F."/>
            <person name="Oliveira U."/>
            <person name="Santos F.R."/>
            <person name="Vidigal T.H.D.A."/>
            <person name="Brescovit A.D."/>
            <person name="Santos A.J."/>
        </authorList>
    </citation>
    <scope>NUCLEOTIDE SEQUENCE [LARGE SCALE GENOMIC DNA]</scope>
</reference>
<dbReference type="Proteomes" id="UP000054845">
    <property type="component" value="Unassembled WGS sequence"/>
</dbReference>
<evidence type="ECO:0000313" key="1">
    <source>
        <dbReference type="EMBL" id="CEH17174.1"/>
    </source>
</evidence>
<proteinExistence type="predicted"/>